<dbReference type="Proteomes" id="UP000218765">
    <property type="component" value="Chromosome"/>
</dbReference>
<evidence type="ECO:0000313" key="1">
    <source>
        <dbReference type="EMBL" id="BAZ93321.1"/>
    </source>
</evidence>
<dbReference type="EMBL" id="AP018052">
    <property type="protein sequence ID" value="BAZ93321.1"/>
    <property type="molecule type" value="Genomic_DNA"/>
</dbReference>
<dbReference type="AlphaFoldDB" id="A0A1Z4VNZ0"/>
<organism evidence="1 2">
    <name type="scientific">Thiohalobacter thiocyanaticus</name>
    <dbReference type="NCBI Taxonomy" id="585455"/>
    <lineage>
        <taxon>Bacteria</taxon>
        <taxon>Pseudomonadati</taxon>
        <taxon>Pseudomonadota</taxon>
        <taxon>Gammaproteobacteria</taxon>
        <taxon>Thiohalobacterales</taxon>
        <taxon>Thiohalobacteraceae</taxon>
        <taxon>Thiohalobacter</taxon>
    </lineage>
</organism>
<dbReference type="Pfam" id="PF07963">
    <property type="entry name" value="N_methyl"/>
    <property type="match status" value="1"/>
</dbReference>
<accession>A0A1Z4VNZ0</accession>
<sequence length="254" mass="28242">MLARIFHRPSTATNGGEKCGLNQRGFTLTELLIGSTLGLIVLAGALRLYQGNALATAASLRLTRLNYEARELLGHMAVDARRSGYWAGTPGLDAPADNPFMRTPHNLRTGRHPGEPSASCLLYSYDLNADREVGIGSLTAVGPHTNRANMELFGFRLSRGRLQQRQGGRHHGCDAGRWQNLTGSDTRVTRLEFRLHRDCLNLQRLGQACRRGEPAQLLRRLDIRLAAESRSDPDVSVTLQTRVRLANDRLLRQW</sequence>
<keyword evidence="2" id="KW-1185">Reference proteome</keyword>
<dbReference type="KEGG" id="ttc:FOKN1_0920"/>
<name>A0A1Z4VNZ0_9GAMM</name>
<dbReference type="RefSeq" id="WP_172844252.1">
    <property type="nucleotide sequence ID" value="NZ_AP018052.1"/>
</dbReference>
<evidence type="ECO:0000313" key="2">
    <source>
        <dbReference type="Proteomes" id="UP000218765"/>
    </source>
</evidence>
<protein>
    <submittedName>
        <fullName evidence="1">Type II secretory pathway, component PulJ</fullName>
    </submittedName>
</protein>
<dbReference type="InterPro" id="IPR012902">
    <property type="entry name" value="N_methyl_site"/>
</dbReference>
<dbReference type="NCBIfam" id="TIGR02532">
    <property type="entry name" value="IV_pilin_GFxxxE"/>
    <property type="match status" value="1"/>
</dbReference>
<reference evidence="1 2" key="1">
    <citation type="submission" date="2017-05" db="EMBL/GenBank/DDBJ databases">
        <title>Thiocyanate degradation by Thiohalobacter thiocyanaticus FOKN1.</title>
        <authorList>
            <person name="Oshiki M."/>
            <person name="Fukushima T."/>
            <person name="Kawano S."/>
            <person name="Nakagawa J."/>
        </authorList>
    </citation>
    <scope>NUCLEOTIDE SEQUENCE [LARGE SCALE GENOMIC DNA]</scope>
    <source>
        <strain evidence="1 2">FOKN1</strain>
    </source>
</reference>
<proteinExistence type="predicted"/>
<gene>
    <name evidence="1" type="ORF">FOKN1_0920</name>
</gene>